<sequence length="124" mass="14298">MAIPGALRLEVDEFCSFPSGCIATTHQAKSRKETMETLDSMLDIAKDLGNEGKAKKMRTDNSVKDTYQLVFLDRLFKLYKKFRLKDKKLQALHSCVVNLPVLSGVFWNWTHIRILRWKSSTLFS</sequence>
<protein>
    <submittedName>
        <fullName evidence="1">Uncharacterized protein</fullName>
    </submittedName>
</protein>
<dbReference type="InParanoid" id="A0A2H3E9E2"/>
<gene>
    <name evidence="1" type="ORF">ARMGADRAFT_1004714</name>
</gene>
<dbReference type="OrthoDB" id="2246127at2759"/>
<organism evidence="1 2">
    <name type="scientific">Armillaria gallica</name>
    <name type="common">Bulbous honey fungus</name>
    <name type="synonym">Armillaria bulbosa</name>
    <dbReference type="NCBI Taxonomy" id="47427"/>
    <lineage>
        <taxon>Eukaryota</taxon>
        <taxon>Fungi</taxon>
        <taxon>Dikarya</taxon>
        <taxon>Basidiomycota</taxon>
        <taxon>Agaricomycotina</taxon>
        <taxon>Agaricomycetes</taxon>
        <taxon>Agaricomycetidae</taxon>
        <taxon>Agaricales</taxon>
        <taxon>Marasmiineae</taxon>
        <taxon>Physalacriaceae</taxon>
        <taxon>Armillaria</taxon>
    </lineage>
</organism>
<name>A0A2H3E9E2_ARMGA</name>
<evidence type="ECO:0000313" key="1">
    <source>
        <dbReference type="EMBL" id="PBL04050.1"/>
    </source>
</evidence>
<dbReference type="AlphaFoldDB" id="A0A2H3E9E2"/>
<evidence type="ECO:0000313" key="2">
    <source>
        <dbReference type="Proteomes" id="UP000217790"/>
    </source>
</evidence>
<dbReference type="Proteomes" id="UP000217790">
    <property type="component" value="Unassembled WGS sequence"/>
</dbReference>
<dbReference type="EMBL" id="KZ293644">
    <property type="protein sequence ID" value="PBL04050.1"/>
    <property type="molecule type" value="Genomic_DNA"/>
</dbReference>
<reference evidence="2" key="1">
    <citation type="journal article" date="2017" name="Nat. Ecol. Evol.">
        <title>Genome expansion and lineage-specific genetic innovations in the forest pathogenic fungi Armillaria.</title>
        <authorList>
            <person name="Sipos G."/>
            <person name="Prasanna A.N."/>
            <person name="Walter M.C."/>
            <person name="O'Connor E."/>
            <person name="Balint B."/>
            <person name="Krizsan K."/>
            <person name="Kiss B."/>
            <person name="Hess J."/>
            <person name="Varga T."/>
            <person name="Slot J."/>
            <person name="Riley R."/>
            <person name="Boka B."/>
            <person name="Rigling D."/>
            <person name="Barry K."/>
            <person name="Lee J."/>
            <person name="Mihaltcheva S."/>
            <person name="LaButti K."/>
            <person name="Lipzen A."/>
            <person name="Waldron R."/>
            <person name="Moloney N.M."/>
            <person name="Sperisen C."/>
            <person name="Kredics L."/>
            <person name="Vagvoelgyi C."/>
            <person name="Patrignani A."/>
            <person name="Fitzpatrick D."/>
            <person name="Nagy I."/>
            <person name="Doyle S."/>
            <person name="Anderson J.B."/>
            <person name="Grigoriev I.V."/>
            <person name="Gueldener U."/>
            <person name="Muensterkoetter M."/>
            <person name="Nagy L.G."/>
        </authorList>
    </citation>
    <scope>NUCLEOTIDE SEQUENCE [LARGE SCALE GENOMIC DNA]</scope>
    <source>
        <strain evidence="2">Ar21-2</strain>
    </source>
</reference>
<proteinExistence type="predicted"/>
<keyword evidence="2" id="KW-1185">Reference proteome</keyword>
<accession>A0A2H3E9E2</accession>